<dbReference type="EMBL" id="DXFQ01000040">
    <property type="protein sequence ID" value="HIX19459.1"/>
    <property type="molecule type" value="Genomic_DNA"/>
</dbReference>
<proteinExistence type="predicted"/>
<dbReference type="SUPFAM" id="SSF74653">
    <property type="entry name" value="TolA/TonB C-terminal domain"/>
    <property type="match status" value="1"/>
</dbReference>
<dbReference type="AlphaFoldDB" id="A0A9D2AGK0"/>
<dbReference type="Proteomes" id="UP000823964">
    <property type="component" value="Unassembled WGS sequence"/>
</dbReference>
<sequence length="425" mass="46384">MSTREQNGMRPWPLLFCVLLSLLLHLLLVLLLLQNISGHQGRQTAARTPVRQVHVQVRRESKPQETPQQQRRPFAKTDPDQAEQTPLEADHVGARSATAAGERPPDSDALAPSMEGREQEELNTLSRERQDGDLFSEALAGQPSETPDSVQQPDSSPSQAQLAVDPAAPSSLPPSDGQQAVVKELVRETDSERPQPPEPQTPSAGKPDASGSAKQGEEFVSNVTSPLTRPEPLTEEESPEGKPVLPETVSIVASQKPDDLAVRAGLPDESLSMLDPTLPTPALRSRPVYDPSLPASSQPGFRTAERRSRSSGTFICGRNPSLNVAATPRGAYEAQVYRRIARSWYFHCDEHRGDILLGSLAVSVCIDSRGLINNLQLLGRRGASVLQQSFTFRSIREASLPPMPDAVKRELGDNLLEIVIIFHFD</sequence>
<comment type="caution">
    <text evidence="2">The sequence shown here is derived from an EMBL/GenBank/DDBJ whole genome shotgun (WGS) entry which is preliminary data.</text>
</comment>
<reference evidence="2" key="2">
    <citation type="submission" date="2021-04" db="EMBL/GenBank/DDBJ databases">
        <authorList>
            <person name="Gilroy R."/>
        </authorList>
    </citation>
    <scope>NUCLEOTIDE SEQUENCE</scope>
    <source>
        <strain evidence="2">14975</strain>
    </source>
</reference>
<feature type="compositionally biased region" description="Basic and acidic residues" evidence="1">
    <location>
        <begin position="184"/>
        <end position="195"/>
    </location>
</feature>
<accession>A0A9D2AGK0</accession>
<organism evidence="2 3">
    <name type="scientific">Candidatus Akkermansia intestinigallinarum</name>
    <dbReference type="NCBI Taxonomy" id="2838431"/>
    <lineage>
        <taxon>Bacteria</taxon>
        <taxon>Pseudomonadati</taxon>
        <taxon>Verrucomicrobiota</taxon>
        <taxon>Verrucomicrobiia</taxon>
        <taxon>Verrucomicrobiales</taxon>
        <taxon>Akkermansiaceae</taxon>
        <taxon>Akkermansia</taxon>
    </lineage>
</organism>
<evidence type="ECO:0000313" key="3">
    <source>
        <dbReference type="Proteomes" id="UP000823964"/>
    </source>
</evidence>
<feature type="compositionally biased region" description="Low complexity" evidence="1">
    <location>
        <begin position="147"/>
        <end position="176"/>
    </location>
</feature>
<evidence type="ECO:0000313" key="2">
    <source>
        <dbReference type="EMBL" id="HIX19459.1"/>
    </source>
</evidence>
<protein>
    <recommendedName>
        <fullName evidence="4">TonB C-terminal domain-containing protein</fullName>
    </recommendedName>
</protein>
<gene>
    <name evidence="2" type="ORF">H9862_02515</name>
</gene>
<feature type="region of interest" description="Disordered" evidence="1">
    <location>
        <begin position="40"/>
        <end position="245"/>
    </location>
</feature>
<feature type="region of interest" description="Disordered" evidence="1">
    <location>
        <begin position="266"/>
        <end position="312"/>
    </location>
</feature>
<reference evidence="2" key="1">
    <citation type="journal article" date="2021" name="PeerJ">
        <title>Extensive microbial diversity within the chicken gut microbiome revealed by metagenomics and culture.</title>
        <authorList>
            <person name="Gilroy R."/>
            <person name="Ravi A."/>
            <person name="Getino M."/>
            <person name="Pursley I."/>
            <person name="Horton D.L."/>
            <person name="Alikhan N.F."/>
            <person name="Baker D."/>
            <person name="Gharbi K."/>
            <person name="Hall N."/>
            <person name="Watson M."/>
            <person name="Adriaenssens E.M."/>
            <person name="Foster-Nyarko E."/>
            <person name="Jarju S."/>
            <person name="Secka A."/>
            <person name="Antonio M."/>
            <person name="Oren A."/>
            <person name="Chaudhuri R.R."/>
            <person name="La Ragione R."/>
            <person name="Hildebrand F."/>
            <person name="Pallen M.J."/>
        </authorList>
    </citation>
    <scope>NUCLEOTIDE SEQUENCE</scope>
    <source>
        <strain evidence="2">14975</strain>
    </source>
</reference>
<evidence type="ECO:0000256" key="1">
    <source>
        <dbReference type="SAM" id="MobiDB-lite"/>
    </source>
</evidence>
<name>A0A9D2AGK0_9BACT</name>
<evidence type="ECO:0008006" key="4">
    <source>
        <dbReference type="Google" id="ProtNLM"/>
    </source>
</evidence>
<feature type="compositionally biased region" description="Basic and acidic residues" evidence="1">
    <location>
        <begin position="115"/>
        <end position="132"/>
    </location>
</feature>